<dbReference type="Gene3D" id="3.30.530.20">
    <property type="match status" value="1"/>
</dbReference>
<dbReference type="AlphaFoldDB" id="A0A8H7NVT7"/>
<comment type="caution">
    <text evidence="1">The sequence shown here is derived from an EMBL/GenBank/DDBJ whole genome shotgun (WGS) entry which is preliminary data.</text>
</comment>
<dbReference type="InterPro" id="IPR023393">
    <property type="entry name" value="START-like_dom_sf"/>
</dbReference>
<reference evidence="1" key="2">
    <citation type="journal article" name="Front. Microbiol.">
        <title>Degradative Capacity of Two Strains of Rhodonia placenta: From Phenotype to Genotype.</title>
        <authorList>
            <person name="Kolle M."/>
            <person name="Horta M.A.C."/>
            <person name="Nowrousian M."/>
            <person name="Ohm R.A."/>
            <person name="Benz J.P."/>
            <person name="Pilgard A."/>
        </authorList>
    </citation>
    <scope>NUCLEOTIDE SEQUENCE</scope>
    <source>
        <strain evidence="1">FPRL280</strain>
    </source>
</reference>
<dbReference type="SUPFAM" id="SSF55961">
    <property type="entry name" value="Bet v1-like"/>
    <property type="match status" value="1"/>
</dbReference>
<organism evidence="1 2">
    <name type="scientific">Rhodonia placenta</name>
    <dbReference type="NCBI Taxonomy" id="104341"/>
    <lineage>
        <taxon>Eukaryota</taxon>
        <taxon>Fungi</taxon>
        <taxon>Dikarya</taxon>
        <taxon>Basidiomycota</taxon>
        <taxon>Agaricomycotina</taxon>
        <taxon>Agaricomycetes</taxon>
        <taxon>Polyporales</taxon>
        <taxon>Adustoporiaceae</taxon>
        <taxon>Rhodonia</taxon>
    </lineage>
</organism>
<accession>A0A8H7NVT7</accession>
<dbReference type="Proteomes" id="UP000639403">
    <property type="component" value="Unassembled WGS sequence"/>
</dbReference>
<reference evidence="1" key="1">
    <citation type="submission" date="2020-11" db="EMBL/GenBank/DDBJ databases">
        <authorList>
            <person name="Koelle M."/>
            <person name="Horta M.A.C."/>
            <person name="Nowrousian M."/>
            <person name="Ohm R.A."/>
            <person name="Benz P."/>
            <person name="Pilgard A."/>
        </authorList>
    </citation>
    <scope>NUCLEOTIDE SEQUENCE</scope>
    <source>
        <strain evidence="1">FPRL280</strain>
    </source>
</reference>
<gene>
    <name evidence="1" type="ORF">IEO21_08712</name>
</gene>
<dbReference type="CDD" id="cd07822">
    <property type="entry name" value="SRPBCC_4"/>
    <property type="match status" value="1"/>
</dbReference>
<evidence type="ECO:0000313" key="1">
    <source>
        <dbReference type="EMBL" id="KAF9806332.1"/>
    </source>
</evidence>
<evidence type="ECO:0000313" key="2">
    <source>
        <dbReference type="Proteomes" id="UP000639403"/>
    </source>
</evidence>
<protein>
    <submittedName>
        <fullName evidence="1">Uncharacterized protein</fullName>
    </submittedName>
</protein>
<sequence>MSNLPSPSFQGPLTISASSVIDAPIDKVWQILVDFTSYSEWSNRHKQLIVDSSSKEPLPDQTPREGLYLLMEVHIPPTPDRSHTPTSRPLEMITAVDPAAHRVAWKNLMPSWFLRAERWQALSVVEDGKTLYETRERAAAGVPGGRRWTEAPSGAVLVIRVMCFLSLGVSSPSLALCWVDVDADTAVIDVIVMYTCYGLHERPCYLDTRPILIPHLARKCSHSEEITPLLHSDGSE</sequence>
<name>A0A8H7NVT7_9APHY</name>
<dbReference type="EMBL" id="JADOXO010000335">
    <property type="protein sequence ID" value="KAF9806332.1"/>
    <property type="molecule type" value="Genomic_DNA"/>
</dbReference>
<proteinExistence type="predicted"/>